<protein>
    <submittedName>
        <fullName evidence="2">Uncharacterized protein</fullName>
    </submittedName>
</protein>
<keyword evidence="3" id="KW-1185">Reference proteome</keyword>
<dbReference type="AlphaFoldDB" id="A0A8X6WU07"/>
<evidence type="ECO:0000256" key="1">
    <source>
        <dbReference type="SAM" id="MobiDB-lite"/>
    </source>
</evidence>
<proteinExistence type="predicted"/>
<reference evidence="2" key="1">
    <citation type="submission" date="2020-08" db="EMBL/GenBank/DDBJ databases">
        <title>Multicomponent nature underlies the extraordinary mechanical properties of spider dragline silk.</title>
        <authorList>
            <person name="Kono N."/>
            <person name="Nakamura H."/>
            <person name="Mori M."/>
            <person name="Yoshida Y."/>
            <person name="Ohtoshi R."/>
            <person name="Malay A.D."/>
            <person name="Moran D.A.P."/>
            <person name="Tomita M."/>
            <person name="Numata K."/>
            <person name="Arakawa K."/>
        </authorList>
    </citation>
    <scope>NUCLEOTIDE SEQUENCE</scope>
</reference>
<gene>
    <name evidence="2" type="ORF">TNIN_292841</name>
</gene>
<dbReference type="EMBL" id="BMAV01002071">
    <property type="protein sequence ID" value="GFY40735.1"/>
    <property type="molecule type" value="Genomic_DNA"/>
</dbReference>
<feature type="compositionally biased region" description="Polar residues" evidence="1">
    <location>
        <begin position="17"/>
        <end position="28"/>
    </location>
</feature>
<feature type="region of interest" description="Disordered" evidence="1">
    <location>
        <begin position="1"/>
        <end position="38"/>
    </location>
</feature>
<organism evidence="2 3">
    <name type="scientific">Trichonephila inaurata madagascariensis</name>
    <dbReference type="NCBI Taxonomy" id="2747483"/>
    <lineage>
        <taxon>Eukaryota</taxon>
        <taxon>Metazoa</taxon>
        <taxon>Ecdysozoa</taxon>
        <taxon>Arthropoda</taxon>
        <taxon>Chelicerata</taxon>
        <taxon>Arachnida</taxon>
        <taxon>Araneae</taxon>
        <taxon>Araneomorphae</taxon>
        <taxon>Entelegynae</taxon>
        <taxon>Araneoidea</taxon>
        <taxon>Nephilidae</taxon>
        <taxon>Trichonephila</taxon>
        <taxon>Trichonephila inaurata</taxon>
    </lineage>
</organism>
<name>A0A8X6WU07_9ARAC</name>
<evidence type="ECO:0000313" key="3">
    <source>
        <dbReference type="Proteomes" id="UP000886998"/>
    </source>
</evidence>
<accession>A0A8X6WU07</accession>
<sequence>MYSLFLRKTGQRERSPTTKNCAPQTTAICGSGERQPPRVQWMTSARGSLLSDQGIPSAKRDSANAVPLPKIVHPKQPLFAEVANVSHPECNGWPPLGEASLVIKASPVPSKYEHKSKRRNIYPDFLRFKSGA</sequence>
<evidence type="ECO:0000313" key="2">
    <source>
        <dbReference type="EMBL" id="GFY40735.1"/>
    </source>
</evidence>
<dbReference type="Proteomes" id="UP000886998">
    <property type="component" value="Unassembled WGS sequence"/>
</dbReference>
<comment type="caution">
    <text evidence="2">The sequence shown here is derived from an EMBL/GenBank/DDBJ whole genome shotgun (WGS) entry which is preliminary data.</text>
</comment>